<reference evidence="7" key="2">
    <citation type="submission" date="2012-08" db="EMBL/GenBank/DDBJ databases">
        <title>Genome sequence of Kazachstania naganishii.</title>
        <authorList>
            <person name="Gordon J.L."/>
            <person name="Armisen D."/>
            <person name="Proux-Wera E."/>
            <person name="OhEigeartaigh S.S."/>
            <person name="Byrne K.P."/>
            <person name="Wolfe K.H."/>
        </authorList>
    </citation>
    <scope>NUCLEOTIDE SEQUENCE [LARGE SCALE GENOMIC DNA]</scope>
    <source>
        <strain evidence="7">ATCC MYA-139 / BCRC 22969 / CBS 8797 / CCRC 22969 / KCTC 17520 / NBRC 10181 / NCYC 3082</strain>
    </source>
</reference>
<comment type="similarity">
    <text evidence="2">Belongs to the class-II aminoacyl-tRNA synthetase family. Alax-L subfamily.</text>
</comment>
<dbReference type="SMART" id="SM00863">
    <property type="entry name" value="tRNA_SAD"/>
    <property type="match status" value="1"/>
</dbReference>
<dbReference type="InterPro" id="IPR018163">
    <property type="entry name" value="Thr/Ala-tRNA-synth_IIc_edit"/>
</dbReference>
<proteinExistence type="inferred from homology"/>
<dbReference type="Gene3D" id="3.30.980.10">
    <property type="entry name" value="Threonyl-trna Synthetase, Chain A, domain 2"/>
    <property type="match status" value="1"/>
</dbReference>
<dbReference type="OMA" id="KYDTTSW"/>
<dbReference type="InterPro" id="IPR051335">
    <property type="entry name" value="Alanyl-tRNA_Editing_Enzymes"/>
</dbReference>
<dbReference type="OrthoDB" id="288942at2759"/>
<evidence type="ECO:0000259" key="5">
    <source>
        <dbReference type="SMART" id="SM00863"/>
    </source>
</evidence>
<dbReference type="eggNOG" id="KOG2105">
    <property type="taxonomic scope" value="Eukaryota"/>
</dbReference>
<sequence>MTIKATIVGALACQRNSFLFDGFRTTVLSCVEDSKTKRDNDKHDYLIELQDTILFPQGGGQPTDTGYLNVLADGDNIKETVKVSSVTRNGLHAIHHVNEYVEPGTAVSVIVDKEKRLDYMQQHTGQHLLSAILEQKPYELKTLSWAMGGIPTAKKPQLEPFDYFNYIEIGRALSPQEIEDITETANNYISINPLPISVFERAPDKHEEVDTSKIPDDYNLERGVLRTIHIGELDSNPCCGTHLNTTGQIESVCILPNQTSVRGTNSRLLFMCGSRVRNFAKTSSDIITSCKTALSCTETAIPDKIAKLKDQLQQSNKREQFWIKELAPIEASRLATCLSKTGKAYISKDAFGSLEFLLQVYKELTPLLETAPSNYQVVLCGREKNQMGSLLIVSDSGDTISAVAKDISGLVKNVKGGGGKKGGKWQGKITNFSDAEWIALLGYLEQTTV</sequence>
<dbReference type="GO" id="GO:0043905">
    <property type="term" value="F:L-seryl-tRNA(Thr) hydrolase activity"/>
    <property type="evidence" value="ECO:0007669"/>
    <property type="project" value="EnsemblFungi"/>
</dbReference>
<evidence type="ECO:0000313" key="7">
    <source>
        <dbReference type="Proteomes" id="UP000006310"/>
    </source>
</evidence>
<dbReference type="FunFam" id="2.40.30.130:FF:000016">
    <property type="entry name" value="YNL040W-like protein"/>
    <property type="match status" value="1"/>
</dbReference>
<dbReference type="GeneID" id="34527351"/>
<dbReference type="Pfam" id="PF07973">
    <property type="entry name" value="tRNA_SAD"/>
    <property type="match status" value="1"/>
</dbReference>
<dbReference type="PANTHER" id="PTHR43462">
    <property type="entry name" value="ALANYL-TRNA EDITING PROTEIN"/>
    <property type="match status" value="1"/>
</dbReference>
<dbReference type="HOGENOM" id="CLU_004485_7_1_1"/>
<dbReference type="EMBL" id="HE978321">
    <property type="protein sequence ID" value="CCK71619.1"/>
    <property type="molecule type" value="Genomic_DNA"/>
</dbReference>
<gene>
    <name evidence="6" type="primary">KNAG0H02050</name>
    <name evidence="6" type="ordered locus">KNAG_0H02050</name>
</gene>
<dbReference type="Gene3D" id="2.40.30.130">
    <property type="match status" value="1"/>
</dbReference>
<protein>
    <recommendedName>
        <fullName evidence="5">Threonyl/alanyl tRNA synthetase SAD domain-containing protein</fullName>
    </recommendedName>
</protein>
<dbReference type="GO" id="GO:0043039">
    <property type="term" value="P:tRNA aminoacylation"/>
    <property type="evidence" value="ECO:0007669"/>
    <property type="project" value="InterPro"/>
</dbReference>
<keyword evidence="7" id="KW-1185">Reference proteome</keyword>
<dbReference type="AlphaFoldDB" id="J7S8L5"/>
<evidence type="ECO:0000256" key="2">
    <source>
        <dbReference type="ARBA" id="ARBA00008429"/>
    </source>
</evidence>
<accession>J7S8L5</accession>
<feature type="domain" description="Threonyl/alanyl tRNA synthetase SAD" evidence="5">
    <location>
        <begin position="225"/>
        <end position="269"/>
    </location>
</feature>
<dbReference type="STRING" id="1071383.J7S8L5"/>
<dbReference type="InterPro" id="IPR012947">
    <property type="entry name" value="tRNA_SAD"/>
</dbReference>
<dbReference type="Proteomes" id="UP000006310">
    <property type="component" value="Chromosome 8"/>
</dbReference>
<dbReference type="GO" id="GO:0005524">
    <property type="term" value="F:ATP binding"/>
    <property type="evidence" value="ECO:0007669"/>
    <property type="project" value="InterPro"/>
</dbReference>
<dbReference type="GO" id="GO:0002196">
    <property type="term" value="F:Ser-tRNA(Ala) deacylase activity"/>
    <property type="evidence" value="ECO:0007669"/>
    <property type="project" value="EnsemblFungi"/>
</dbReference>
<dbReference type="GO" id="GO:0046872">
    <property type="term" value="F:metal ion binding"/>
    <property type="evidence" value="ECO:0007669"/>
    <property type="project" value="UniProtKB-KW"/>
</dbReference>
<dbReference type="PANTHER" id="PTHR43462:SF1">
    <property type="entry name" value="ALANYL-TRNA EDITING PROTEIN AARSD1"/>
    <property type="match status" value="1"/>
</dbReference>
<organism evidence="6 7">
    <name type="scientific">Huiozyma naganishii (strain ATCC MYA-139 / BCRC 22969 / CBS 8797 / KCTC 17520 / NBRC 10181 / NCYC 3082 / Yp74L-3)</name>
    <name type="common">Yeast</name>
    <name type="synonym">Kazachstania naganishii</name>
    <dbReference type="NCBI Taxonomy" id="1071383"/>
    <lineage>
        <taxon>Eukaryota</taxon>
        <taxon>Fungi</taxon>
        <taxon>Dikarya</taxon>
        <taxon>Ascomycota</taxon>
        <taxon>Saccharomycotina</taxon>
        <taxon>Saccharomycetes</taxon>
        <taxon>Saccharomycetales</taxon>
        <taxon>Saccharomycetaceae</taxon>
        <taxon>Huiozyma</taxon>
    </lineage>
</organism>
<keyword evidence="4" id="KW-0862">Zinc</keyword>
<dbReference type="RefSeq" id="XP_022465864.1">
    <property type="nucleotide sequence ID" value="XM_022609471.1"/>
</dbReference>
<dbReference type="KEGG" id="kng:KNAG_0H02050"/>
<evidence type="ECO:0000313" key="6">
    <source>
        <dbReference type="EMBL" id="CCK71619.1"/>
    </source>
</evidence>
<dbReference type="SUPFAM" id="SSF50447">
    <property type="entry name" value="Translation proteins"/>
    <property type="match status" value="1"/>
</dbReference>
<dbReference type="InterPro" id="IPR009000">
    <property type="entry name" value="Transl_B-barrel_sf"/>
</dbReference>
<reference evidence="6 7" key="1">
    <citation type="journal article" date="2011" name="Proc. Natl. Acad. Sci. U.S.A.">
        <title>Evolutionary erosion of yeast sex chromosomes by mating-type switching accidents.</title>
        <authorList>
            <person name="Gordon J.L."/>
            <person name="Armisen D."/>
            <person name="Proux-Wera E."/>
            <person name="Oheigeartaigh S.S."/>
            <person name="Byrne K.P."/>
            <person name="Wolfe K.H."/>
        </authorList>
    </citation>
    <scope>NUCLEOTIDE SEQUENCE [LARGE SCALE GENOMIC DNA]</scope>
    <source>
        <strain evidence="7">ATCC MYA-139 / BCRC 22969 / CBS 8797 / CCRC 22969 / KCTC 17520 / NBRC 10181 / NCYC 3082</strain>
    </source>
</reference>
<name>J7S8L5_HUIN7</name>
<evidence type="ECO:0000256" key="4">
    <source>
        <dbReference type="ARBA" id="ARBA00022833"/>
    </source>
</evidence>
<evidence type="ECO:0000256" key="3">
    <source>
        <dbReference type="ARBA" id="ARBA00022723"/>
    </source>
</evidence>
<dbReference type="GO" id="GO:0004812">
    <property type="term" value="F:aminoacyl-tRNA ligase activity"/>
    <property type="evidence" value="ECO:0007669"/>
    <property type="project" value="InterPro"/>
</dbReference>
<comment type="cofactor">
    <cofactor evidence="1">
        <name>Zn(2+)</name>
        <dbReference type="ChEBI" id="CHEBI:29105"/>
    </cofactor>
</comment>
<evidence type="ECO:0000256" key="1">
    <source>
        <dbReference type="ARBA" id="ARBA00001947"/>
    </source>
</evidence>
<keyword evidence="3" id="KW-0479">Metal-binding</keyword>
<dbReference type="SUPFAM" id="SSF55186">
    <property type="entry name" value="ThrRS/AlaRS common domain"/>
    <property type="match status" value="1"/>
</dbReference>